<dbReference type="InterPro" id="IPR033116">
    <property type="entry name" value="TRYPSIN_SER"/>
</dbReference>
<feature type="domain" description="CUB" evidence="13">
    <location>
        <begin position="388"/>
        <end position="500"/>
    </location>
</feature>
<dbReference type="InterPro" id="IPR043504">
    <property type="entry name" value="Peptidase_S1_PA_chymotrypsin"/>
</dbReference>
<evidence type="ECO:0000256" key="12">
    <source>
        <dbReference type="SAM" id="SignalP"/>
    </source>
</evidence>
<evidence type="ECO:0000256" key="3">
    <source>
        <dbReference type="ARBA" id="ARBA00022729"/>
    </source>
</evidence>
<sequence length="500" mass="54774">MKSSTPLISFIYTLVVVTYGAPPPSDFRGLNTGKIVGGVEADRHEFKFLVDIRLQNIHLCGGSIVTPEWVVTAAHCAHSAPSGYTLSAGEHNINVTEGTEQVRQVTQINIHPNYLSYQYENDIALMRVSPPFEFNEYVQPVVIPNVNFAPTTLATVTGWGSISEGGGSPPNDNLMKVVVPFVDDVTCQRNHYGEIAPSMVCYGEAGKDSCHGDSGSPLLCGDNQTLCGIVSWGEGCARPNLFRVYTETSFFSEWIRSSTIKFEEDSNPAQFITTCGARIDASSAEITFQLGASIPAGQKCVWVVKTRYDSVRFRLSSSGLGENDGLYLTNFAHSEPGTQKRMTSVGQNYTVASGFVLVTLSIGSAPSSGFRLEFFSSGFSDQTRDFSEFARFTTNTGRLSYPIDGGITRPNEDALFVINPTMSAVRTLRLTRMDVETDTDPSCRYDAVTIYDWFDNQYRHLDRRCGYSLPPSFTLESGLGLVTFQSDSGVGGTGFDFEWV</sequence>
<dbReference type="OrthoDB" id="10059102at2759"/>
<keyword evidence="2 11" id="KW-0645">Protease</keyword>
<keyword evidence="7" id="KW-1015">Disulfide bond</keyword>
<dbReference type="SUPFAM" id="SSF49854">
    <property type="entry name" value="Spermadhesin, CUB domain"/>
    <property type="match status" value="1"/>
</dbReference>
<dbReference type="OMA" id="NTMEWEP"/>
<dbReference type="PANTHER" id="PTHR24252">
    <property type="entry name" value="ACROSIN-RELATED"/>
    <property type="match status" value="1"/>
</dbReference>
<dbReference type="CDD" id="cd00190">
    <property type="entry name" value="Tryp_SPc"/>
    <property type="match status" value="1"/>
</dbReference>
<name>A0A226D6Z6_FOLCA</name>
<keyword evidence="6 11" id="KW-0720">Serine protease</keyword>
<dbReference type="InterPro" id="IPR035914">
    <property type="entry name" value="Sperma_CUB_dom_sf"/>
</dbReference>
<evidence type="ECO:0000256" key="10">
    <source>
        <dbReference type="PROSITE-ProRule" id="PRU00059"/>
    </source>
</evidence>
<dbReference type="PROSITE" id="PS00134">
    <property type="entry name" value="TRYPSIN_HIS"/>
    <property type="match status" value="1"/>
</dbReference>
<dbReference type="PROSITE" id="PS01180">
    <property type="entry name" value="CUB"/>
    <property type="match status" value="1"/>
</dbReference>
<dbReference type="SMART" id="SM00042">
    <property type="entry name" value="CUB"/>
    <property type="match status" value="1"/>
</dbReference>
<dbReference type="EC" id="3.4.21.84" evidence="9"/>
<evidence type="ECO:0000256" key="1">
    <source>
        <dbReference type="ARBA" id="ARBA00022659"/>
    </source>
</evidence>
<dbReference type="PROSITE" id="PS50240">
    <property type="entry name" value="TRYPSIN_DOM"/>
    <property type="match status" value="1"/>
</dbReference>
<dbReference type="InterPro" id="IPR000859">
    <property type="entry name" value="CUB_dom"/>
</dbReference>
<dbReference type="FunFam" id="2.40.10.10:FF:000120">
    <property type="entry name" value="Putative serine protease"/>
    <property type="match status" value="1"/>
</dbReference>
<dbReference type="GO" id="GO:0006508">
    <property type="term" value="P:proteolysis"/>
    <property type="evidence" value="ECO:0007669"/>
    <property type="project" value="UniProtKB-KW"/>
</dbReference>
<evidence type="ECO:0000256" key="2">
    <source>
        <dbReference type="ARBA" id="ARBA00022670"/>
    </source>
</evidence>
<dbReference type="Gene3D" id="2.60.120.290">
    <property type="entry name" value="Spermadhesin, CUB domain"/>
    <property type="match status" value="1"/>
</dbReference>
<evidence type="ECO:0000313" key="15">
    <source>
        <dbReference type="EMBL" id="OXA40890.1"/>
    </source>
</evidence>
<dbReference type="Pfam" id="PF00431">
    <property type="entry name" value="CUB"/>
    <property type="match status" value="1"/>
</dbReference>
<evidence type="ECO:0000256" key="4">
    <source>
        <dbReference type="ARBA" id="ARBA00022801"/>
    </source>
</evidence>
<dbReference type="InterPro" id="IPR001314">
    <property type="entry name" value="Peptidase_S1A"/>
</dbReference>
<dbReference type="STRING" id="158441.A0A226D6Z6"/>
<keyword evidence="5" id="KW-0353">Hemolymph clotting</keyword>
<gene>
    <name evidence="15" type="ORF">Fcan01_24255</name>
</gene>
<dbReference type="PROSITE" id="PS00135">
    <property type="entry name" value="TRYPSIN_SER"/>
    <property type="match status" value="1"/>
</dbReference>
<dbReference type="EMBL" id="LNIX01000031">
    <property type="protein sequence ID" value="OXA40890.1"/>
    <property type="molecule type" value="Genomic_DNA"/>
</dbReference>
<dbReference type="SMART" id="SM00020">
    <property type="entry name" value="Tryp_SPc"/>
    <property type="match status" value="1"/>
</dbReference>
<feature type="signal peptide" evidence="12">
    <location>
        <begin position="1"/>
        <end position="20"/>
    </location>
</feature>
<dbReference type="InterPro" id="IPR009003">
    <property type="entry name" value="Peptidase_S1_PA"/>
</dbReference>
<evidence type="ECO:0000259" key="14">
    <source>
        <dbReference type="PROSITE" id="PS50240"/>
    </source>
</evidence>
<dbReference type="CDD" id="cd00041">
    <property type="entry name" value="CUB"/>
    <property type="match status" value="1"/>
</dbReference>
<feature type="domain" description="Peptidase S1" evidence="14">
    <location>
        <begin position="35"/>
        <end position="260"/>
    </location>
</feature>
<evidence type="ECO:0000256" key="8">
    <source>
        <dbReference type="ARBA" id="ARBA00052079"/>
    </source>
</evidence>
<feature type="chain" id="PRO_5011968504" description="limulus clotting factor C" evidence="12">
    <location>
        <begin position="21"/>
        <end position="500"/>
    </location>
</feature>
<dbReference type="InterPro" id="IPR001254">
    <property type="entry name" value="Trypsin_dom"/>
</dbReference>
<keyword evidence="4 11" id="KW-0378">Hydrolase</keyword>
<keyword evidence="3 12" id="KW-0732">Signal</keyword>
<dbReference type="PANTHER" id="PTHR24252:SF18">
    <property type="entry name" value="OVOCHYMASE 1"/>
    <property type="match status" value="1"/>
</dbReference>
<evidence type="ECO:0000256" key="11">
    <source>
        <dbReference type="RuleBase" id="RU363034"/>
    </source>
</evidence>
<dbReference type="Proteomes" id="UP000198287">
    <property type="component" value="Unassembled WGS sequence"/>
</dbReference>
<accession>A0A226D6Z6</accession>
<comment type="caution">
    <text evidence="10">Lacks conserved residue(s) required for the propagation of feature annotation.</text>
</comment>
<comment type="catalytic activity">
    <reaction evidence="8">
        <text>Selective cleavage of 103-Arg-|-Ser-104 and 124-Ile-|-Ile-125 bonds in Limulus clotting factor B to form activated factor B. Cleavage of -Pro-Arg-|-Xaa- bonds in synthetic substrates.</text>
        <dbReference type="EC" id="3.4.21.84"/>
    </reaction>
</comment>
<keyword evidence="16" id="KW-1185">Reference proteome</keyword>
<dbReference type="AlphaFoldDB" id="A0A226D6Z6"/>
<organism evidence="15 16">
    <name type="scientific">Folsomia candida</name>
    <name type="common">Springtail</name>
    <dbReference type="NCBI Taxonomy" id="158441"/>
    <lineage>
        <taxon>Eukaryota</taxon>
        <taxon>Metazoa</taxon>
        <taxon>Ecdysozoa</taxon>
        <taxon>Arthropoda</taxon>
        <taxon>Hexapoda</taxon>
        <taxon>Collembola</taxon>
        <taxon>Entomobryomorpha</taxon>
        <taxon>Isotomoidea</taxon>
        <taxon>Isotomidae</taxon>
        <taxon>Proisotominae</taxon>
        <taxon>Folsomia</taxon>
    </lineage>
</organism>
<dbReference type="GO" id="GO:0004252">
    <property type="term" value="F:serine-type endopeptidase activity"/>
    <property type="evidence" value="ECO:0007669"/>
    <property type="project" value="InterPro"/>
</dbReference>
<evidence type="ECO:0000256" key="7">
    <source>
        <dbReference type="ARBA" id="ARBA00023157"/>
    </source>
</evidence>
<reference evidence="15 16" key="1">
    <citation type="submission" date="2015-12" db="EMBL/GenBank/DDBJ databases">
        <title>The genome of Folsomia candida.</title>
        <authorList>
            <person name="Faddeeva A."/>
            <person name="Derks M.F."/>
            <person name="Anvar Y."/>
            <person name="Smit S."/>
            <person name="Van Straalen N."/>
            <person name="Roelofs D."/>
        </authorList>
    </citation>
    <scope>NUCLEOTIDE SEQUENCE [LARGE SCALE GENOMIC DNA]</scope>
    <source>
        <strain evidence="15 16">VU population</strain>
        <tissue evidence="15">Whole body</tissue>
    </source>
</reference>
<evidence type="ECO:0000256" key="9">
    <source>
        <dbReference type="ARBA" id="ARBA00066707"/>
    </source>
</evidence>
<keyword evidence="1" id="KW-0768">Sushi</keyword>
<evidence type="ECO:0000313" key="16">
    <source>
        <dbReference type="Proteomes" id="UP000198287"/>
    </source>
</evidence>
<dbReference type="SUPFAM" id="SSF50494">
    <property type="entry name" value="Trypsin-like serine proteases"/>
    <property type="match status" value="1"/>
</dbReference>
<proteinExistence type="predicted"/>
<evidence type="ECO:0000256" key="6">
    <source>
        <dbReference type="ARBA" id="ARBA00022825"/>
    </source>
</evidence>
<dbReference type="PRINTS" id="PR00722">
    <property type="entry name" value="CHYMOTRYPSIN"/>
</dbReference>
<evidence type="ECO:0000259" key="13">
    <source>
        <dbReference type="PROSITE" id="PS01180"/>
    </source>
</evidence>
<dbReference type="Pfam" id="PF00089">
    <property type="entry name" value="Trypsin"/>
    <property type="match status" value="1"/>
</dbReference>
<evidence type="ECO:0000256" key="5">
    <source>
        <dbReference type="ARBA" id="ARBA00022820"/>
    </source>
</evidence>
<protein>
    <recommendedName>
        <fullName evidence="9">limulus clotting factor C</fullName>
        <ecNumber evidence="9">3.4.21.84</ecNumber>
    </recommendedName>
</protein>
<dbReference type="InterPro" id="IPR018114">
    <property type="entry name" value="TRYPSIN_HIS"/>
</dbReference>
<comment type="caution">
    <text evidence="15">The sequence shown here is derived from an EMBL/GenBank/DDBJ whole genome shotgun (WGS) entry which is preliminary data.</text>
</comment>
<dbReference type="GO" id="GO:0042381">
    <property type="term" value="P:hemolymph coagulation"/>
    <property type="evidence" value="ECO:0007669"/>
    <property type="project" value="UniProtKB-KW"/>
</dbReference>
<dbReference type="Gene3D" id="2.40.10.10">
    <property type="entry name" value="Trypsin-like serine proteases"/>
    <property type="match status" value="1"/>
</dbReference>